<proteinExistence type="predicted"/>
<comment type="caution">
    <text evidence="1">The sequence shown here is derived from an EMBL/GenBank/DDBJ whole genome shotgun (WGS) entry which is preliminary data.</text>
</comment>
<sequence>MFETKGNPSLTRHFIEILEFSGMTLICLITIPSFKTNKGSDVGGMTIPTVAESL</sequence>
<dbReference type="Proteomes" id="UP001233172">
    <property type="component" value="Unassembled WGS sequence"/>
</dbReference>
<protein>
    <submittedName>
        <fullName evidence="1">Uncharacterized protein</fullName>
    </submittedName>
</protein>
<organism evidence="1 2">
    <name type="scientific">Biomphalaria pfeifferi</name>
    <name type="common">Bloodfluke planorb</name>
    <name type="synonym">Freshwater snail</name>
    <dbReference type="NCBI Taxonomy" id="112525"/>
    <lineage>
        <taxon>Eukaryota</taxon>
        <taxon>Metazoa</taxon>
        <taxon>Spiralia</taxon>
        <taxon>Lophotrochozoa</taxon>
        <taxon>Mollusca</taxon>
        <taxon>Gastropoda</taxon>
        <taxon>Heterobranchia</taxon>
        <taxon>Euthyneura</taxon>
        <taxon>Panpulmonata</taxon>
        <taxon>Hygrophila</taxon>
        <taxon>Lymnaeoidea</taxon>
        <taxon>Planorbidae</taxon>
        <taxon>Biomphalaria</taxon>
    </lineage>
</organism>
<name>A0AAD8EWI6_BIOPF</name>
<accession>A0AAD8EWI6</accession>
<reference evidence="1" key="2">
    <citation type="submission" date="2023-04" db="EMBL/GenBank/DDBJ databases">
        <authorList>
            <person name="Bu L."/>
            <person name="Lu L."/>
            <person name="Laidemitt M.R."/>
            <person name="Zhang S.M."/>
            <person name="Mutuku M."/>
            <person name="Mkoji G."/>
            <person name="Steinauer M."/>
            <person name="Loker E.S."/>
        </authorList>
    </citation>
    <scope>NUCLEOTIDE SEQUENCE</scope>
    <source>
        <strain evidence="1">KasaAsao</strain>
        <tissue evidence="1">Whole Snail</tissue>
    </source>
</reference>
<dbReference type="AlphaFoldDB" id="A0AAD8EWI6"/>
<evidence type="ECO:0000313" key="2">
    <source>
        <dbReference type="Proteomes" id="UP001233172"/>
    </source>
</evidence>
<evidence type="ECO:0000313" key="1">
    <source>
        <dbReference type="EMBL" id="KAK0042048.1"/>
    </source>
</evidence>
<gene>
    <name evidence="1" type="ORF">Bpfe_028542</name>
</gene>
<keyword evidence="2" id="KW-1185">Reference proteome</keyword>
<dbReference type="EMBL" id="JASAOG010000253">
    <property type="protein sequence ID" value="KAK0042048.1"/>
    <property type="molecule type" value="Genomic_DNA"/>
</dbReference>
<reference evidence="1" key="1">
    <citation type="journal article" date="2023" name="PLoS Negl. Trop. Dis.">
        <title>A genome sequence for Biomphalaria pfeifferi, the major vector snail for the human-infecting parasite Schistosoma mansoni.</title>
        <authorList>
            <person name="Bu L."/>
            <person name="Lu L."/>
            <person name="Laidemitt M.R."/>
            <person name="Zhang S.M."/>
            <person name="Mutuku M."/>
            <person name="Mkoji G."/>
            <person name="Steinauer M."/>
            <person name="Loker E.S."/>
        </authorList>
    </citation>
    <scope>NUCLEOTIDE SEQUENCE</scope>
    <source>
        <strain evidence="1">KasaAsao</strain>
    </source>
</reference>